<organism evidence="1 2">
    <name type="scientific">Chlamydomonas eustigma</name>
    <dbReference type="NCBI Taxonomy" id="1157962"/>
    <lineage>
        <taxon>Eukaryota</taxon>
        <taxon>Viridiplantae</taxon>
        <taxon>Chlorophyta</taxon>
        <taxon>core chlorophytes</taxon>
        <taxon>Chlorophyceae</taxon>
        <taxon>CS clade</taxon>
        <taxon>Chlamydomonadales</taxon>
        <taxon>Chlamydomonadaceae</taxon>
        <taxon>Chlamydomonas</taxon>
    </lineage>
</organism>
<name>A0A250WWQ2_9CHLO</name>
<dbReference type="CDD" id="cd09272">
    <property type="entry name" value="RNase_HI_RT_Ty1"/>
    <property type="match status" value="1"/>
</dbReference>
<evidence type="ECO:0008006" key="3">
    <source>
        <dbReference type="Google" id="ProtNLM"/>
    </source>
</evidence>
<evidence type="ECO:0000313" key="2">
    <source>
        <dbReference type="Proteomes" id="UP000232323"/>
    </source>
</evidence>
<reference evidence="1 2" key="1">
    <citation type="submission" date="2017-08" db="EMBL/GenBank/DDBJ databases">
        <title>Acidophilic green algal genome provides insights into adaptation to an acidic environment.</title>
        <authorList>
            <person name="Hirooka S."/>
            <person name="Hirose Y."/>
            <person name="Kanesaki Y."/>
            <person name="Higuchi S."/>
            <person name="Fujiwara T."/>
            <person name="Onuma R."/>
            <person name="Era A."/>
            <person name="Ohbayashi R."/>
            <person name="Uzuka A."/>
            <person name="Nozaki H."/>
            <person name="Yoshikawa H."/>
            <person name="Miyagishima S.Y."/>
        </authorList>
    </citation>
    <scope>NUCLEOTIDE SEQUENCE [LARGE SCALE GENOMIC DNA]</scope>
    <source>
        <strain evidence="1 2">NIES-2499</strain>
    </source>
</reference>
<dbReference type="AlphaFoldDB" id="A0A250WWQ2"/>
<dbReference type="PANTHER" id="PTHR11439:SF483">
    <property type="entry name" value="PEPTIDE SYNTHASE GLIP-LIKE, PUTATIVE (AFU_ORTHOLOGUE AFUA_3G12920)-RELATED"/>
    <property type="match status" value="1"/>
</dbReference>
<dbReference type="OrthoDB" id="543212at2759"/>
<proteinExistence type="predicted"/>
<dbReference type="PANTHER" id="PTHR11439">
    <property type="entry name" value="GAG-POL-RELATED RETROTRANSPOSON"/>
    <property type="match status" value="1"/>
</dbReference>
<comment type="caution">
    <text evidence="1">The sequence shown here is derived from an EMBL/GenBank/DDBJ whole genome shotgun (WGS) entry which is preliminary data.</text>
</comment>
<dbReference type="STRING" id="1157962.A0A250WWQ2"/>
<gene>
    <name evidence="1" type="ORF">CEUSTIGMA_g2713.t1</name>
</gene>
<dbReference type="Proteomes" id="UP000232323">
    <property type="component" value="Unassembled WGS sequence"/>
</dbReference>
<accession>A0A250WWQ2</accession>
<dbReference type="EMBL" id="BEGY01000011">
    <property type="protein sequence ID" value="GAX75268.1"/>
    <property type="molecule type" value="Genomic_DNA"/>
</dbReference>
<protein>
    <recommendedName>
        <fullName evidence="3">Reverse transcriptase Ty1/copia-type domain-containing protein</fullName>
    </recommendedName>
</protein>
<keyword evidence="2" id="KW-1185">Reference proteome</keyword>
<sequence length="153" mass="17514">MSVMRYLQITQHFGLEFGGEKHKDLVGFSDSSYSSDVDTKRSTTGYVFTYNGGVVSWSSRLQRTVAVSTIEAEYMAASAVAKEALWLRKLMCELQVSKHIDTMHHFVRERIQMRQLTYQYISTADMVADILTKATEVTVFHKMRDQTGLVEWA</sequence>
<evidence type="ECO:0000313" key="1">
    <source>
        <dbReference type="EMBL" id="GAX75268.1"/>
    </source>
</evidence>